<protein>
    <recommendedName>
        <fullName evidence="3">SMP-LTD domain-containing protein</fullName>
    </recommendedName>
</protein>
<reference evidence="1 2" key="1">
    <citation type="journal article" date="2008" name="PLoS Genet.">
        <title>Genomic islands in the pathogenic filamentous fungus Aspergillus fumigatus.</title>
        <authorList>
            <person name="Fedorova N.D."/>
            <person name="Khaldi N."/>
            <person name="Joardar V.S."/>
            <person name="Maiti R."/>
            <person name="Amedeo P."/>
            <person name="Anderson M.J."/>
            <person name="Crabtree J."/>
            <person name="Silva J.C."/>
            <person name="Badger J.H."/>
            <person name="Albarraq A."/>
            <person name="Angiuoli S."/>
            <person name="Bussey H."/>
            <person name="Bowyer P."/>
            <person name="Cotty P.J."/>
            <person name="Dyer P.S."/>
            <person name="Egan A."/>
            <person name="Galens K."/>
            <person name="Fraser-Liggett C.M."/>
            <person name="Haas B.J."/>
            <person name="Inman J.M."/>
            <person name="Kent R."/>
            <person name="Lemieux S."/>
            <person name="Malavazi I."/>
            <person name="Orvis J."/>
            <person name="Roemer T."/>
            <person name="Ronning C.M."/>
            <person name="Sundaram J.P."/>
            <person name="Sutton G."/>
            <person name="Turner G."/>
            <person name="Venter J.C."/>
            <person name="White O.R."/>
            <person name="Whitty B.R."/>
            <person name="Youngman P."/>
            <person name="Wolfe K.H."/>
            <person name="Goldman G.H."/>
            <person name="Wortman J.R."/>
            <person name="Jiang B."/>
            <person name="Denning D.W."/>
            <person name="Nierman W.C."/>
        </authorList>
    </citation>
    <scope>NUCLEOTIDE SEQUENCE [LARGE SCALE GENOMIC DNA]</scope>
    <source>
        <strain evidence="2">ATCC 1007 / CBS 513.65 / DSM 816 / NCTC 3887 / NRRL 1</strain>
    </source>
</reference>
<evidence type="ECO:0008006" key="3">
    <source>
        <dbReference type="Google" id="ProtNLM"/>
    </source>
</evidence>
<dbReference type="EMBL" id="DS027059">
    <property type="protein sequence ID" value="EAW08557.1"/>
    <property type="molecule type" value="Genomic_DNA"/>
</dbReference>
<dbReference type="OMA" id="TWWWHAV"/>
<name>A1CSD6_ASPCL</name>
<dbReference type="VEuPathDB" id="FungiDB:ACLA_032930"/>
<dbReference type="AlphaFoldDB" id="A1CSD6"/>
<dbReference type="PANTHER" id="PTHR46980">
    <property type="entry name" value="TRICALBIN-1-RELATED"/>
    <property type="match status" value="1"/>
</dbReference>
<dbReference type="GeneID" id="4700684"/>
<organism evidence="1 2">
    <name type="scientific">Aspergillus clavatus (strain ATCC 1007 / CBS 513.65 / DSM 816 / NCTC 3887 / NRRL 1 / QM 1276 / 107)</name>
    <dbReference type="NCBI Taxonomy" id="344612"/>
    <lineage>
        <taxon>Eukaryota</taxon>
        <taxon>Fungi</taxon>
        <taxon>Dikarya</taxon>
        <taxon>Ascomycota</taxon>
        <taxon>Pezizomycotina</taxon>
        <taxon>Eurotiomycetes</taxon>
        <taxon>Eurotiomycetidae</taxon>
        <taxon>Eurotiales</taxon>
        <taxon>Aspergillaceae</taxon>
        <taxon>Aspergillus</taxon>
        <taxon>Aspergillus subgen. Fumigati</taxon>
    </lineage>
</organism>
<dbReference type="KEGG" id="act:ACLA_032930"/>
<dbReference type="OrthoDB" id="419768at2759"/>
<evidence type="ECO:0000313" key="2">
    <source>
        <dbReference type="Proteomes" id="UP000006701"/>
    </source>
</evidence>
<dbReference type="PANTHER" id="PTHR46980:SF2">
    <property type="entry name" value="TRICALBIN-1-RELATED"/>
    <property type="match status" value="1"/>
</dbReference>
<sequence length="310" mass="35823">MGKSTAKATPEISSILFILEQTYAESKIIIVACLTSWTLCRLHFSSIWLFLLLGICRTAYQLSIQRAQRSIRDESRRYHAQKILGRGETVHWVNHVLDKVWHLYERPICEHIVRQVNAGLPPGQRVVLRSLASVERPLRLNRVRISHYGKPGNMILEGEFVVEIRPFQAPGFHLVERITEPLIDLTVLQSAGRKNQNHDLEVQVREFVGAGVIRLEIDCQGLQPCILQPQIELQGQPMIDCTVKTLSQHHFPFHFAHQVDWRKVVEMQIREGLGRAFRSPLPLPFALGENALVKIMRWLWQMDRCWDMHA</sequence>
<gene>
    <name evidence="1" type="ORF">ACLA_032930</name>
</gene>
<proteinExistence type="predicted"/>
<dbReference type="RefSeq" id="XP_001269983.1">
    <property type="nucleotide sequence ID" value="XM_001269982.1"/>
</dbReference>
<dbReference type="Proteomes" id="UP000006701">
    <property type="component" value="Unassembled WGS sequence"/>
</dbReference>
<keyword evidence="2" id="KW-1185">Reference proteome</keyword>
<dbReference type="InterPro" id="IPR052455">
    <property type="entry name" value="Tricalbin_domain"/>
</dbReference>
<dbReference type="eggNOG" id="KOG1012">
    <property type="taxonomic scope" value="Eukaryota"/>
</dbReference>
<dbReference type="HOGENOM" id="CLU_077990_0_0_1"/>
<accession>A1CSD6</accession>
<evidence type="ECO:0000313" key="1">
    <source>
        <dbReference type="EMBL" id="EAW08557.1"/>
    </source>
</evidence>